<feature type="transmembrane region" description="Helical" evidence="4">
    <location>
        <begin position="233"/>
        <end position="258"/>
    </location>
</feature>
<reference evidence="6 7" key="1">
    <citation type="submission" date="2018-01" db="EMBL/GenBank/DDBJ databases">
        <title>Whole genome analyses suggest that Burkholderia sensu lato contains two further novel genera in the rhizoxinica-symbiotica group Mycetohabitans gen. nov., and Trinickia gen. nov.: implications for the evolution of diazotrophy and nodulation in the Burkholderiaceae.</title>
        <authorList>
            <person name="Estrada-de los Santos P."/>
            <person name="Palmer M."/>
            <person name="Chavez-Ramirez B."/>
            <person name="Beukes C."/>
            <person name="Steenkamp E.T."/>
            <person name="Hirsch A.M."/>
            <person name="Manyaka P."/>
            <person name="Maluk M."/>
            <person name="Lafos M."/>
            <person name="Crook M."/>
            <person name="Gross E."/>
            <person name="Simon M.F."/>
            <person name="Bueno dos Reis Junior F."/>
            <person name="Poole P.S."/>
            <person name="Venter S.N."/>
            <person name="James E.K."/>
        </authorList>
    </citation>
    <scope>NUCLEOTIDE SEQUENCE [LARGE SCALE GENOMIC DNA]</scope>
    <source>
        <strain evidence="6 7">GP25-8</strain>
    </source>
</reference>
<evidence type="ECO:0000256" key="1">
    <source>
        <dbReference type="ARBA" id="ARBA00022692"/>
    </source>
</evidence>
<feature type="transmembrane region" description="Helical" evidence="4">
    <location>
        <begin position="88"/>
        <end position="110"/>
    </location>
</feature>
<feature type="domain" description="Major facilitator superfamily (MFS) profile" evidence="5">
    <location>
        <begin position="1"/>
        <end position="416"/>
    </location>
</feature>
<keyword evidence="3 4" id="KW-0472">Membrane</keyword>
<keyword evidence="2 4" id="KW-1133">Transmembrane helix</keyword>
<evidence type="ECO:0000256" key="2">
    <source>
        <dbReference type="ARBA" id="ARBA00022989"/>
    </source>
</evidence>
<keyword evidence="1 4" id="KW-0812">Transmembrane</keyword>
<feature type="transmembrane region" description="Helical" evidence="4">
    <location>
        <begin position="157"/>
        <end position="177"/>
    </location>
</feature>
<feature type="transmembrane region" description="Helical" evidence="4">
    <location>
        <begin position="327"/>
        <end position="350"/>
    </location>
</feature>
<dbReference type="AlphaFoldDB" id="A0A2N7WG57"/>
<feature type="transmembrane region" description="Helical" evidence="4">
    <location>
        <begin position="264"/>
        <end position="287"/>
    </location>
</feature>
<dbReference type="InterPro" id="IPR036259">
    <property type="entry name" value="MFS_trans_sf"/>
</dbReference>
<evidence type="ECO:0000313" key="7">
    <source>
        <dbReference type="Proteomes" id="UP000235347"/>
    </source>
</evidence>
<dbReference type="Gene3D" id="1.20.1250.20">
    <property type="entry name" value="MFS general substrate transporter like domains"/>
    <property type="match status" value="2"/>
</dbReference>
<dbReference type="SUPFAM" id="SSF103473">
    <property type="entry name" value="MFS general substrate transporter"/>
    <property type="match status" value="1"/>
</dbReference>
<feature type="transmembrane region" description="Helical" evidence="4">
    <location>
        <begin position="116"/>
        <end position="136"/>
    </location>
</feature>
<feature type="transmembrane region" description="Helical" evidence="4">
    <location>
        <begin position="362"/>
        <end position="383"/>
    </location>
</feature>
<sequence length="416" mass="42760">MDTQYLAKAPARSFSASHRWKVLGVGVAANAAFSAVAAGIPTTAVWMRTGYQLGNAQLGLVLGATGLGIALSELPWGVATDRFGDRPVLVAGLVGTALTLLTMGLCLAPSPGSIPALALLVVAMALVGLLGGSVNGSSGRAIMSWFKEGERGVAMSIRQTAVPLGGGIGASLLPWLASTHGFAAVYSVLALMCATPAVFALRWLHEPPHTGADPTSKPAAVTTERSALHEPQIWRVAIGIAALCMPQIAILTFATVFLHDFGHLGTAGISTAMASLQVGAIVMRVWSGRYTDRRGNRRAYLRGSTIVAAASFAALAGSVALGHALPFAVIVATIVIAGVCVSAWHGVAYAELATLAGPARAGTALGMANALVYAGLFLVPLLLPHLLAATSWTLVWFIGGLIALAVYPLFPQPAHR</sequence>
<dbReference type="EMBL" id="PNYB01000001">
    <property type="protein sequence ID" value="PMS28344.1"/>
    <property type="molecule type" value="Genomic_DNA"/>
</dbReference>
<dbReference type="InterPro" id="IPR052952">
    <property type="entry name" value="MFS-Transporter"/>
</dbReference>
<protein>
    <submittedName>
        <fullName evidence="6">MFS transporter</fullName>
    </submittedName>
</protein>
<dbReference type="Proteomes" id="UP000235347">
    <property type="component" value="Unassembled WGS sequence"/>
</dbReference>
<dbReference type="Pfam" id="PF07690">
    <property type="entry name" value="MFS_1"/>
    <property type="match status" value="1"/>
</dbReference>
<evidence type="ECO:0000256" key="3">
    <source>
        <dbReference type="ARBA" id="ARBA00023136"/>
    </source>
</evidence>
<dbReference type="RefSeq" id="WP_102607933.1">
    <property type="nucleotide sequence ID" value="NZ_CADIKD010000006.1"/>
</dbReference>
<dbReference type="GO" id="GO:0022857">
    <property type="term" value="F:transmembrane transporter activity"/>
    <property type="evidence" value="ECO:0007669"/>
    <property type="project" value="InterPro"/>
</dbReference>
<keyword evidence="7" id="KW-1185">Reference proteome</keyword>
<dbReference type="PROSITE" id="PS50850">
    <property type="entry name" value="MFS"/>
    <property type="match status" value="1"/>
</dbReference>
<dbReference type="InterPro" id="IPR020846">
    <property type="entry name" value="MFS_dom"/>
</dbReference>
<dbReference type="PANTHER" id="PTHR23527">
    <property type="entry name" value="BLL3282 PROTEIN"/>
    <property type="match status" value="1"/>
</dbReference>
<gene>
    <name evidence="6" type="ORF">C0Z19_01065</name>
</gene>
<organism evidence="6 7">
    <name type="scientific">Trinickia soli</name>
    <dbReference type="NCBI Taxonomy" id="380675"/>
    <lineage>
        <taxon>Bacteria</taxon>
        <taxon>Pseudomonadati</taxon>
        <taxon>Pseudomonadota</taxon>
        <taxon>Betaproteobacteria</taxon>
        <taxon>Burkholderiales</taxon>
        <taxon>Burkholderiaceae</taxon>
        <taxon>Trinickia</taxon>
    </lineage>
</organism>
<feature type="transmembrane region" description="Helical" evidence="4">
    <location>
        <begin position="58"/>
        <end position="76"/>
    </location>
</feature>
<evidence type="ECO:0000313" key="6">
    <source>
        <dbReference type="EMBL" id="PMS28344.1"/>
    </source>
</evidence>
<name>A0A2N7WG57_9BURK</name>
<feature type="transmembrane region" description="Helical" evidence="4">
    <location>
        <begin position="183"/>
        <end position="204"/>
    </location>
</feature>
<feature type="transmembrane region" description="Helical" evidence="4">
    <location>
        <begin position="299"/>
        <end position="321"/>
    </location>
</feature>
<feature type="transmembrane region" description="Helical" evidence="4">
    <location>
        <begin position="22"/>
        <end position="46"/>
    </location>
</feature>
<comment type="caution">
    <text evidence="6">The sequence shown here is derived from an EMBL/GenBank/DDBJ whole genome shotgun (WGS) entry which is preliminary data.</text>
</comment>
<evidence type="ECO:0000256" key="4">
    <source>
        <dbReference type="SAM" id="Phobius"/>
    </source>
</evidence>
<dbReference type="InterPro" id="IPR011701">
    <property type="entry name" value="MFS"/>
</dbReference>
<evidence type="ECO:0000259" key="5">
    <source>
        <dbReference type="PROSITE" id="PS50850"/>
    </source>
</evidence>
<dbReference type="PANTHER" id="PTHR23527:SF1">
    <property type="entry name" value="BLL3282 PROTEIN"/>
    <property type="match status" value="1"/>
</dbReference>
<proteinExistence type="predicted"/>
<accession>A0A2N7WG57</accession>
<feature type="transmembrane region" description="Helical" evidence="4">
    <location>
        <begin position="389"/>
        <end position="410"/>
    </location>
</feature>